<evidence type="ECO:0000256" key="3">
    <source>
        <dbReference type="ARBA" id="ARBA00004651"/>
    </source>
</evidence>
<feature type="transmembrane region" description="Helical" evidence="16">
    <location>
        <begin position="1417"/>
        <end position="1438"/>
    </location>
</feature>
<evidence type="ECO:0000313" key="19">
    <source>
        <dbReference type="Proteomes" id="UP000683925"/>
    </source>
</evidence>
<dbReference type="InterPro" id="IPR018303">
    <property type="entry name" value="ATPase_P-typ_P_site"/>
</dbReference>
<gene>
    <name evidence="18" type="ORF">POCTA_138.1.T0070037</name>
</gene>
<evidence type="ECO:0000313" key="18">
    <source>
        <dbReference type="EMBL" id="CAD8135801.1"/>
    </source>
</evidence>
<dbReference type="Pfam" id="PF00122">
    <property type="entry name" value="E1-E2_ATPase"/>
    <property type="match status" value="1"/>
</dbReference>
<feature type="transmembrane region" description="Helical" evidence="16">
    <location>
        <begin position="1453"/>
        <end position="1477"/>
    </location>
</feature>
<sequence>MFYSNERAEKLVEWFRQFIQNFYSQDAQMITMEMNKGILTLLSVPQEQNVFCSQEYTVVNFIPKTLLRCFMRISNAFLLVISLIMIINPTLSPYYIWMIIVQITAGAIVFICNEALCDWQRRNSDKLMNQQFTKRGGRNGVIEEIKWQEINIGDVLILNKGDIVPADIIVLDTGQVRDREAVCMVDSSYCDGKSTFTKKKSCYLTQLIVLRTRQKSQFAEYRKLLTGRLEYEVPNRHSNIFRGRLKLKKDPKVEFLSIENLILQGSTIKQTSWLFGLVVYVGSKTKNSMSSKRNKAKCSHEENLIDFISLFMITLILFFCLISIIVLLARSDDLTFALRIDKNTQNGMKIFNLLILYSQFIPANIFMILDLINIVNKLKFKLQRPQTFSELGSLDYMLLDKTGTITTSYYKLDNFQFGSQVFNLNHDQLFNQLTKNKRNDEEEDVVKFASIFDQEYYIPMEYDTVNRKTSQVIDLMPNINKKVLKSVTTDNNQQIFNQVLEQQYQLQPNSVRSQDFHDMVSLRKSMLFQHKKRNLLHQHQSLMNNNNDEFLQMINQYKHKSPQLEYAELQNENALYYDCFMKCLILCHEARPVYLNDVQYESFSKNEEIALGFARLCGYQLESFNKFDCPDAYLCKIRNQKIQYDILGLNQYTENRNVNSIVVQSQKSGDIGDWDPCAISHLSGEGSKNKSLLICKGDYDAIKTKLQLTPKEKEELEQHIQILKMRGVRMILYGTRVLNEKETEEYKKQFNLLKNSLTNQDEQLEQLAIQYEQQLSIIGMIGFKEELKQDAYEFIQSIKSQNIHIWLLSGDQEAQTISCAQALQINESIYNKYLQISQTENEKIWFQLNTCIGIIQSEMVKQQLCSEDFNTLINSSNTIYDGINYQKMLKFTLLVNGNALSIIQSDNDLLSHFRFLAGICKNVIGYNMNQQHKEMMCKIIRNSLNKHVIAVGDGFNDQLMMQYSNISVEVINNKNKQSIINTGDIKVQYLGEIKELLLQGKIYQEKLHHLILYCFYAAGLIGMSLFFFNWFCYFTSTSLHGSLILFFYVEIFIGLNGLLIGLFSKQTSYYINQLYPSLYIDGQIRIKIIWKLFLLNIMESFLTSAAIFYMIQYQFNYSINDQGYIIDLAMNSLGIIYCFIIVITFRVFQVLNSFGKLMQLNLVIILVLIVIFSDDYKNETYQMFTRYQCIISIIISLILSFTIKYVFQDIIRLRIFPSVYEQMSFRYELDNESINNQQIINQHLDQQINISLIISQVFKDCKVLSPYIQEILNPGDTKITEMRLSKLTLKINDLIVEQKFLSIKLQESLNSYRLFLILLLIYFGIYCLIDYFINLQRIQTGALYLCLFCIFAIIIIYVMSKHLQQNYYTHSHMIFIVFYIIKLSLDWLSDDLSFIMSSVLVALFTTNNTMNINIIPIFAYNIIYIVQLIARIILVLVADSSLSTSGYYNHTRVVIYGSSTSIILMLSLTFSLLYTLYKTIQRRRTDFLAKYYIEQDNLAANDILSILVPKFVRNQIQLGSLHMQEAQNDVSILFCYICDFDSIMKEEGRNVVLMLDSLFRIFDNLCLQHGVQKIETVGYTYMAATGIKASEINISPHMLKTEKTMRLVNMAFDMMEQIKGRQYGKGNQIEMKIGIHVGRVIAGLIGHHKPQFSLIGDPVNQTSRVGSTGDVGAITLSAEAFKQAKQGIKYYHKKQKEAKGLGLIDTYQVFKIKPNNYQIPINQLRWQQIAKLVIKQQKISRNIAGEVQKATFLQKIQNSLNNLHDNSWGSQKISNSPKTQFAQSLLNVPSLPDQRRHSQLDTIPIQSLAILDSEETQIHDQQHVQDDENKQKGLLKPNILLMIPESQNQIKSSFYNIHYEQQQYESYFALLTLWIIFFVITLLSIIIREFFGQSYDIFFIRSLFLLCLIILLPIIKQSYKNVYINWIFYVVFLYGQFSIIYGTFLANNELVTIISMVELIYLVVIVCSLKLFTFVQILVFMILIFTSFLALYINNNQLTHQYIFYLLSSLVLCLIGNYKGMSELIEMYNNLQLNEQRKAKQISLVSQLLPTHSYLKMKNNTLYNRSEFIDDLDDVTLLFADIKGFTEYSHTQTPEGVVTMLRNLYTEFDKLCLQYNVYKMYTIGDCYVVMGFQQASKRNPIQEAINTVKMGFSMIEIIMEVRKLIDFPLLNMRIGIHTGSIIGGIIGTDIVRYDIYGQDVSIANKMESSGSEGHVQISETTKLMIERAERNPFVFQFKQNVELAKFNTSINGYIVEWERKNRDRGESHFRGEPYITREKRQSQNL</sequence>
<feature type="transmembrane region" description="Helical" evidence="16">
    <location>
        <begin position="1010"/>
        <end position="1031"/>
    </location>
</feature>
<comment type="similarity">
    <text evidence="13">In the C-terminal section; belongs to the adenylyl cyclase class-4/guanylyl cyclase family.</text>
</comment>
<evidence type="ECO:0000256" key="12">
    <source>
        <dbReference type="ARBA" id="ARBA00061340"/>
    </source>
</evidence>
<dbReference type="PANTHER" id="PTHR24092:SF150">
    <property type="entry name" value="PHOSPHOLIPID-TRANSPORTING ATPASE"/>
    <property type="match status" value="1"/>
</dbReference>
<comment type="similarity">
    <text evidence="12">In the N-terminal section; belongs to the cation transport ATPase (P-type) (TC 3.A.3) family. Type IV subfamily.</text>
</comment>
<dbReference type="InterPro" id="IPR001054">
    <property type="entry name" value="A/G_cyclase"/>
</dbReference>
<dbReference type="PROSITE" id="PS50125">
    <property type="entry name" value="GUANYLATE_CYCLASE_2"/>
    <property type="match status" value="2"/>
</dbReference>
<dbReference type="InterPro" id="IPR032630">
    <property type="entry name" value="P_typ_ATPase_c"/>
</dbReference>
<feature type="transmembrane region" description="Helical" evidence="16">
    <location>
        <begin position="350"/>
        <end position="375"/>
    </location>
</feature>
<feature type="domain" description="Guanylate cyclase" evidence="17">
    <location>
        <begin position="1531"/>
        <end position="1666"/>
    </location>
</feature>
<dbReference type="GO" id="GO:0140326">
    <property type="term" value="F:ATPase-coupled intramembrane lipid transporter activity"/>
    <property type="evidence" value="ECO:0007669"/>
    <property type="project" value="TreeGrafter"/>
</dbReference>
<evidence type="ECO:0000256" key="9">
    <source>
        <dbReference type="ARBA" id="ARBA00022989"/>
    </source>
</evidence>
<keyword evidence="9 16" id="KW-1133">Transmembrane helix</keyword>
<dbReference type="CDD" id="cd07302">
    <property type="entry name" value="CHD"/>
    <property type="match status" value="2"/>
</dbReference>
<dbReference type="FunFam" id="3.40.50.1000:FF:000357">
    <property type="entry name" value="Uncharacterized protein"/>
    <property type="match status" value="1"/>
</dbReference>
<feature type="transmembrane region" description="Helical" evidence="16">
    <location>
        <begin position="1123"/>
        <end position="1145"/>
    </location>
</feature>
<dbReference type="InterPro" id="IPR059000">
    <property type="entry name" value="ATPase_P-type_domA"/>
</dbReference>
<comment type="cofactor">
    <cofactor evidence="2">
        <name>Mg(2+)</name>
        <dbReference type="ChEBI" id="CHEBI:18420"/>
    </cofactor>
</comment>
<comment type="caution">
    <text evidence="18">The sequence shown here is derived from an EMBL/GenBank/DDBJ whole genome shotgun (WGS) entry which is preliminary data.</text>
</comment>
<evidence type="ECO:0000256" key="10">
    <source>
        <dbReference type="ARBA" id="ARBA00023136"/>
    </source>
</evidence>
<comment type="catalytic activity">
    <reaction evidence="1">
        <text>GTP = 3',5'-cyclic GMP + diphosphate</text>
        <dbReference type="Rhea" id="RHEA:13665"/>
        <dbReference type="ChEBI" id="CHEBI:33019"/>
        <dbReference type="ChEBI" id="CHEBI:37565"/>
        <dbReference type="ChEBI" id="CHEBI:57746"/>
        <dbReference type="EC" id="4.6.1.2"/>
    </reaction>
</comment>
<evidence type="ECO:0000256" key="14">
    <source>
        <dbReference type="ARBA" id="ARBA00075861"/>
    </source>
</evidence>
<dbReference type="GO" id="GO:0004383">
    <property type="term" value="F:guanylate cyclase activity"/>
    <property type="evidence" value="ECO:0007669"/>
    <property type="project" value="UniProtKB-EC"/>
</dbReference>
<evidence type="ECO:0000256" key="5">
    <source>
        <dbReference type="ARBA" id="ARBA00022475"/>
    </source>
</evidence>
<dbReference type="SMART" id="SM00044">
    <property type="entry name" value="CYCc"/>
    <property type="match status" value="2"/>
</dbReference>
<dbReference type="Pfam" id="PF16212">
    <property type="entry name" value="PhoLip_ATPase_C"/>
    <property type="match status" value="1"/>
</dbReference>
<evidence type="ECO:0000256" key="2">
    <source>
        <dbReference type="ARBA" id="ARBA00001946"/>
    </source>
</evidence>
<feature type="transmembrane region" description="Helical" evidence="16">
    <location>
        <begin position="1185"/>
        <end position="1207"/>
    </location>
</feature>
<organism evidence="18 19">
    <name type="scientific">Paramecium octaurelia</name>
    <dbReference type="NCBI Taxonomy" id="43137"/>
    <lineage>
        <taxon>Eukaryota</taxon>
        <taxon>Sar</taxon>
        <taxon>Alveolata</taxon>
        <taxon>Ciliophora</taxon>
        <taxon>Intramacronucleata</taxon>
        <taxon>Oligohymenophorea</taxon>
        <taxon>Peniculida</taxon>
        <taxon>Parameciidae</taxon>
        <taxon>Paramecium</taxon>
    </lineage>
</organism>
<dbReference type="GO" id="GO:0045332">
    <property type="term" value="P:phospholipid translocation"/>
    <property type="evidence" value="ECO:0007669"/>
    <property type="project" value="TreeGrafter"/>
</dbReference>
<feature type="transmembrane region" description="Helical" evidence="16">
    <location>
        <begin position="1922"/>
        <end position="1944"/>
    </location>
</feature>
<feature type="transmembrane region" description="Helical" evidence="16">
    <location>
        <begin position="1043"/>
        <end position="1063"/>
    </location>
</feature>
<accession>A0A8S1S316</accession>
<dbReference type="EC" id="4.6.1.2" evidence="4"/>
<feature type="transmembrane region" description="Helical" evidence="16">
    <location>
        <begin position="304"/>
        <end position="330"/>
    </location>
</feature>
<dbReference type="GO" id="GO:0005886">
    <property type="term" value="C:plasma membrane"/>
    <property type="evidence" value="ECO:0007669"/>
    <property type="project" value="UniProtKB-SubCell"/>
</dbReference>
<comment type="subcellular location">
    <subcellularLocation>
        <location evidence="3">Cell membrane</location>
        <topology evidence="3">Multi-pass membrane protein</topology>
    </subcellularLocation>
</comment>
<evidence type="ECO:0000256" key="4">
    <source>
        <dbReference type="ARBA" id="ARBA00012202"/>
    </source>
</evidence>
<evidence type="ECO:0000256" key="13">
    <source>
        <dbReference type="ARBA" id="ARBA00061677"/>
    </source>
</evidence>
<name>A0A8S1S316_PAROT</name>
<keyword evidence="7" id="KW-0479">Metal-binding</keyword>
<dbReference type="Proteomes" id="UP000683925">
    <property type="component" value="Unassembled WGS sequence"/>
</dbReference>
<dbReference type="PROSITE" id="PS00154">
    <property type="entry name" value="ATPASE_E1_E2"/>
    <property type="match status" value="1"/>
</dbReference>
<keyword evidence="10 16" id="KW-0472">Membrane</keyword>
<feature type="transmembrane region" description="Helical" evidence="16">
    <location>
        <begin position="1341"/>
        <end position="1360"/>
    </location>
</feature>
<evidence type="ECO:0000256" key="8">
    <source>
        <dbReference type="ARBA" id="ARBA00022842"/>
    </source>
</evidence>
<keyword evidence="11" id="KW-0141">cGMP biosynthesis</keyword>
<dbReference type="Pfam" id="PF00211">
    <property type="entry name" value="Guanylate_cyc"/>
    <property type="match status" value="2"/>
</dbReference>
<evidence type="ECO:0000256" key="16">
    <source>
        <dbReference type="SAM" id="Phobius"/>
    </source>
</evidence>
<feature type="transmembrane region" description="Helical" evidence="16">
    <location>
        <begin position="94"/>
        <end position="116"/>
    </location>
</feature>
<feature type="transmembrane region" description="Helical" evidence="16">
    <location>
        <begin position="1092"/>
        <end position="1111"/>
    </location>
</feature>
<feature type="transmembrane region" description="Helical" evidence="16">
    <location>
        <begin position="1867"/>
        <end position="1891"/>
    </location>
</feature>
<feature type="transmembrane region" description="Helical" evidence="16">
    <location>
        <begin position="1950"/>
        <end position="1967"/>
    </location>
</feature>
<feature type="transmembrane region" description="Helical" evidence="16">
    <location>
        <begin position="1999"/>
        <end position="2018"/>
    </location>
</feature>
<keyword evidence="6 16" id="KW-0812">Transmembrane</keyword>
<dbReference type="GO" id="GO:0046872">
    <property type="term" value="F:metal ion binding"/>
    <property type="evidence" value="ECO:0007669"/>
    <property type="project" value="UniProtKB-KW"/>
</dbReference>
<dbReference type="PANTHER" id="PTHR24092">
    <property type="entry name" value="PROBABLE PHOSPHOLIPID-TRANSPORTING ATPASE"/>
    <property type="match status" value="1"/>
</dbReference>
<evidence type="ECO:0000256" key="15">
    <source>
        <dbReference type="SAM" id="MobiDB-lite"/>
    </source>
</evidence>
<feature type="transmembrane region" description="Helical" evidence="16">
    <location>
        <begin position="1157"/>
        <end position="1173"/>
    </location>
</feature>
<feature type="transmembrane region" description="Helical" evidence="16">
    <location>
        <begin position="1391"/>
        <end position="1410"/>
    </location>
</feature>
<keyword evidence="8" id="KW-0460">Magnesium</keyword>
<dbReference type="FunFam" id="3.30.70.1230:FF:000026">
    <property type="entry name" value="Guanylyl cyclase, putative"/>
    <property type="match status" value="1"/>
</dbReference>
<feature type="transmembrane region" description="Helical" evidence="16">
    <location>
        <begin position="1897"/>
        <end position="1915"/>
    </location>
</feature>
<dbReference type="GO" id="GO:0035556">
    <property type="term" value="P:intracellular signal transduction"/>
    <property type="evidence" value="ECO:0007669"/>
    <property type="project" value="InterPro"/>
</dbReference>
<dbReference type="Pfam" id="PF16209">
    <property type="entry name" value="PhoLip_ATPase_N"/>
    <property type="match status" value="1"/>
</dbReference>
<evidence type="ECO:0000256" key="6">
    <source>
        <dbReference type="ARBA" id="ARBA00022692"/>
    </source>
</evidence>
<feature type="transmembrane region" description="Helical" evidence="16">
    <location>
        <begin position="1367"/>
        <end position="1385"/>
    </location>
</feature>
<feature type="transmembrane region" description="Helical" evidence="16">
    <location>
        <begin position="1974"/>
        <end position="1993"/>
    </location>
</feature>
<keyword evidence="19" id="KW-1185">Reference proteome</keyword>
<dbReference type="OMA" id="PANIFMI"/>
<reference evidence="18" key="1">
    <citation type="submission" date="2021-01" db="EMBL/GenBank/DDBJ databases">
        <authorList>
            <consortium name="Genoscope - CEA"/>
            <person name="William W."/>
        </authorList>
    </citation>
    <scope>NUCLEOTIDE SEQUENCE</scope>
</reference>
<feature type="transmembrane region" description="Helical" evidence="16">
    <location>
        <begin position="69"/>
        <end position="88"/>
    </location>
</feature>
<evidence type="ECO:0000256" key="1">
    <source>
        <dbReference type="ARBA" id="ARBA00001436"/>
    </source>
</evidence>
<dbReference type="InterPro" id="IPR032631">
    <property type="entry name" value="P-type_ATPase_N"/>
</dbReference>
<evidence type="ECO:0000256" key="7">
    <source>
        <dbReference type="ARBA" id="ARBA00022723"/>
    </source>
</evidence>
<evidence type="ECO:0000259" key="17">
    <source>
        <dbReference type="PROSITE" id="PS50125"/>
    </source>
</evidence>
<protein>
    <recommendedName>
        <fullName evidence="4">guanylate cyclase</fullName>
        <ecNumber evidence="4">4.6.1.2</ecNumber>
    </recommendedName>
    <alternativeName>
        <fullName evidence="14">Guanylyl cyclase</fullName>
    </alternativeName>
</protein>
<feature type="domain" description="Guanylate cyclase" evidence="17">
    <location>
        <begin position="2076"/>
        <end position="2207"/>
    </location>
</feature>
<feature type="region of interest" description="Disordered" evidence="15">
    <location>
        <begin position="2266"/>
        <end position="2285"/>
    </location>
</feature>
<feature type="transmembrane region" description="Helical" evidence="16">
    <location>
        <begin position="1314"/>
        <end position="1335"/>
    </location>
</feature>
<proteinExistence type="inferred from homology"/>
<evidence type="ECO:0000256" key="11">
    <source>
        <dbReference type="ARBA" id="ARBA00023293"/>
    </source>
</evidence>
<dbReference type="OrthoDB" id="354346at2759"/>
<keyword evidence="5" id="KW-1003">Cell membrane</keyword>
<dbReference type="FunFam" id="3.30.70.1230:FF:000045">
    <property type="entry name" value="Phospholipid-transporting ATPase"/>
    <property type="match status" value="1"/>
</dbReference>
<dbReference type="EMBL" id="CAJJDP010000006">
    <property type="protein sequence ID" value="CAD8135801.1"/>
    <property type="molecule type" value="Genomic_DNA"/>
</dbReference>